<evidence type="ECO:0000313" key="2">
    <source>
        <dbReference type="Proteomes" id="UP000054928"/>
    </source>
</evidence>
<reference evidence="2" key="1">
    <citation type="submission" date="2014-09" db="EMBL/GenBank/DDBJ databases">
        <authorList>
            <person name="Sharma Rahul"/>
            <person name="Thines Marco"/>
        </authorList>
    </citation>
    <scope>NUCLEOTIDE SEQUENCE [LARGE SCALE GENOMIC DNA]</scope>
</reference>
<dbReference type="GeneID" id="36404252"/>
<sequence>MSLMVRTLPARDILLKHCSRAKAFAHQLVAFERKDNECRIKEPYAMLYTRRLLTMLSDYMIFGDLTCA</sequence>
<organism evidence="1 2">
    <name type="scientific">Plasmopara halstedii</name>
    <name type="common">Downy mildew of sunflower</name>
    <dbReference type="NCBI Taxonomy" id="4781"/>
    <lineage>
        <taxon>Eukaryota</taxon>
        <taxon>Sar</taxon>
        <taxon>Stramenopiles</taxon>
        <taxon>Oomycota</taxon>
        <taxon>Peronosporomycetes</taxon>
        <taxon>Peronosporales</taxon>
        <taxon>Peronosporaceae</taxon>
        <taxon>Plasmopara</taxon>
    </lineage>
</organism>
<dbReference type="Proteomes" id="UP000054928">
    <property type="component" value="Unassembled WGS sequence"/>
</dbReference>
<evidence type="ECO:0000313" key="1">
    <source>
        <dbReference type="EMBL" id="CEG39141.1"/>
    </source>
</evidence>
<accession>A0A0P1AE84</accession>
<name>A0A0P1AE84_PLAHL</name>
<proteinExistence type="predicted"/>
<dbReference type="EMBL" id="CCYD01000349">
    <property type="protein sequence ID" value="CEG39141.1"/>
    <property type="molecule type" value="Genomic_DNA"/>
</dbReference>
<keyword evidence="2" id="KW-1185">Reference proteome</keyword>
<protein>
    <submittedName>
        <fullName evidence="1">Uncharacterized protein</fullName>
    </submittedName>
</protein>
<dbReference type="RefSeq" id="XP_024575510.1">
    <property type="nucleotide sequence ID" value="XM_024724655.1"/>
</dbReference>
<dbReference type="AlphaFoldDB" id="A0A0P1AE84"/>